<evidence type="ECO:0000256" key="11">
    <source>
        <dbReference type="ARBA" id="ARBA00023284"/>
    </source>
</evidence>
<evidence type="ECO:0000256" key="8">
    <source>
        <dbReference type="ARBA" id="ARBA00022989"/>
    </source>
</evidence>
<keyword evidence="4 12" id="KW-0812">Transmembrane</keyword>
<evidence type="ECO:0000256" key="6">
    <source>
        <dbReference type="ARBA" id="ARBA00022824"/>
    </source>
</evidence>
<keyword evidence="7" id="KW-0249">Electron transport</keyword>
<evidence type="ECO:0000256" key="13">
    <source>
        <dbReference type="SAM" id="SignalP"/>
    </source>
</evidence>
<evidence type="ECO:0000256" key="10">
    <source>
        <dbReference type="ARBA" id="ARBA00023157"/>
    </source>
</evidence>
<dbReference type="InterPro" id="IPR036249">
    <property type="entry name" value="Thioredoxin-like_sf"/>
</dbReference>
<evidence type="ECO:0000256" key="7">
    <source>
        <dbReference type="ARBA" id="ARBA00022982"/>
    </source>
</evidence>
<dbReference type="PROSITE" id="PS51352">
    <property type="entry name" value="THIOREDOXIN_2"/>
    <property type="match status" value="1"/>
</dbReference>
<dbReference type="PANTHER" id="PTHR46107">
    <property type="entry name" value="DUMPY: SHORTER THAN WILD-TYPE"/>
    <property type="match status" value="1"/>
</dbReference>
<sequence>MRAAFRSILLRPVVVVVLVVVLLLVRRTDADAQPTLSSSASPPPAKVIELNARNFDLSMKDGSVWLVEFYAPWCGHCKRFAPTYEEVAKRLHTSPPGEGRPDGRRVMVAKVDGAADRALAARFSVHAFPTFYLVDGWDVYQYEGRRTLDDLVDFAEKDYANHEPIPFLNSPFGPMGQVRAAMMYAGTTAMGGYESLVERGYSKGAAACIVCAGGIVLGLISIIALGLFMVPKPKED</sequence>
<keyword evidence="5 13" id="KW-0732">Signal</keyword>
<protein>
    <recommendedName>
        <fullName evidence="14">Thioredoxin domain-containing protein</fullName>
    </recommendedName>
</protein>
<dbReference type="Pfam" id="PF00085">
    <property type="entry name" value="Thioredoxin"/>
    <property type="match status" value="1"/>
</dbReference>
<keyword evidence="3" id="KW-0597">Phosphoprotein</keyword>
<proteinExistence type="predicted"/>
<dbReference type="GO" id="GO:0005789">
    <property type="term" value="C:endoplasmic reticulum membrane"/>
    <property type="evidence" value="ECO:0007669"/>
    <property type="project" value="UniProtKB-SubCell"/>
</dbReference>
<dbReference type="PROSITE" id="PS00194">
    <property type="entry name" value="THIOREDOXIN_1"/>
    <property type="match status" value="1"/>
</dbReference>
<reference evidence="15" key="1">
    <citation type="submission" date="2021-01" db="EMBL/GenBank/DDBJ databases">
        <authorList>
            <person name="Corre E."/>
            <person name="Pelletier E."/>
            <person name="Niang G."/>
            <person name="Scheremetjew M."/>
            <person name="Finn R."/>
            <person name="Kale V."/>
            <person name="Holt S."/>
            <person name="Cochrane G."/>
            <person name="Meng A."/>
            <person name="Brown T."/>
            <person name="Cohen L."/>
        </authorList>
    </citation>
    <scope>NUCLEOTIDE SEQUENCE</scope>
    <source>
        <strain evidence="15">Isolate 1302-5</strain>
    </source>
</reference>
<keyword evidence="6" id="KW-0256">Endoplasmic reticulum</keyword>
<keyword evidence="2" id="KW-0813">Transport</keyword>
<keyword evidence="11" id="KW-0676">Redox-active center</keyword>
<evidence type="ECO:0000256" key="9">
    <source>
        <dbReference type="ARBA" id="ARBA00023136"/>
    </source>
</evidence>
<evidence type="ECO:0000313" key="15">
    <source>
        <dbReference type="EMBL" id="CAE2274716.1"/>
    </source>
</evidence>
<feature type="domain" description="Thioredoxin" evidence="14">
    <location>
        <begin position="36"/>
        <end position="160"/>
    </location>
</feature>
<evidence type="ECO:0000256" key="2">
    <source>
        <dbReference type="ARBA" id="ARBA00022448"/>
    </source>
</evidence>
<keyword evidence="9 12" id="KW-0472">Membrane</keyword>
<dbReference type="PANTHER" id="PTHR46107:SF3">
    <property type="entry name" value="THIOREDOXIN DOMAIN-CONTAINING PROTEIN"/>
    <property type="match status" value="1"/>
</dbReference>
<evidence type="ECO:0000256" key="1">
    <source>
        <dbReference type="ARBA" id="ARBA00004115"/>
    </source>
</evidence>
<accession>A0A7S4JUI7</accession>
<evidence type="ECO:0000256" key="5">
    <source>
        <dbReference type="ARBA" id="ARBA00022729"/>
    </source>
</evidence>
<evidence type="ECO:0000256" key="4">
    <source>
        <dbReference type="ARBA" id="ARBA00022692"/>
    </source>
</evidence>
<dbReference type="GO" id="GO:0015036">
    <property type="term" value="F:disulfide oxidoreductase activity"/>
    <property type="evidence" value="ECO:0007669"/>
    <property type="project" value="TreeGrafter"/>
</dbReference>
<dbReference type="Gene3D" id="3.40.30.10">
    <property type="entry name" value="Glutaredoxin"/>
    <property type="match status" value="1"/>
</dbReference>
<dbReference type="InterPro" id="IPR017937">
    <property type="entry name" value="Thioredoxin_CS"/>
</dbReference>
<evidence type="ECO:0000256" key="12">
    <source>
        <dbReference type="SAM" id="Phobius"/>
    </source>
</evidence>
<dbReference type="EMBL" id="HBKQ01049505">
    <property type="protein sequence ID" value="CAE2274716.1"/>
    <property type="molecule type" value="Transcribed_RNA"/>
</dbReference>
<evidence type="ECO:0000256" key="3">
    <source>
        <dbReference type="ARBA" id="ARBA00022553"/>
    </source>
</evidence>
<dbReference type="SUPFAM" id="SSF52833">
    <property type="entry name" value="Thioredoxin-like"/>
    <property type="match status" value="1"/>
</dbReference>
<comment type="subcellular location">
    <subcellularLocation>
        <location evidence="1">Endoplasmic reticulum membrane</location>
        <topology evidence="1">Single-pass type I membrane protein</topology>
    </subcellularLocation>
</comment>
<dbReference type="PRINTS" id="PR00421">
    <property type="entry name" value="THIOREDOXIN"/>
</dbReference>
<dbReference type="AlphaFoldDB" id="A0A7S4JUI7"/>
<feature type="transmembrane region" description="Helical" evidence="12">
    <location>
        <begin position="204"/>
        <end position="230"/>
    </location>
</feature>
<dbReference type="InterPro" id="IPR013766">
    <property type="entry name" value="Thioredoxin_domain"/>
</dbReference>
<feature type="signal peptide" evidence="13">
    <location>
        <begin position="1"/>
        <end position="30"/>
    </location>
</feature>
<organism evidence="15">
    <name type="scientific">Odontella aurita</name>
    <dbReference type="NCBI Taxonomy" id="265563"/>
    <lineage>
        <taxon>Eukaryota</taxon>
        <taxon>Sar</taxon>
        <taxon>Stramenopiles</taxon>
        <taxon>Ochrophyta</taxon>
        <taxon>Bacillariophyta</taxon>
        <taxon>Mediophyceae</taxon>
        <taxon>Biddulphiophycidae</taxon>
        <taxon>Eupodiscales</taxon>
        <taxon>Odontellaceae</taxon>
        <taxon>Odontella</taxon>
    </lineage>
</organism>
<keyword evidence="10" id="KW-1015">Disulfide bond</keyword>
<evidence type="ECO:0000259" key="14">
    <source>
        <dbReference type="PROSITE" id="PS51352"/>
    </source>
</evidence>
<keyword evidence="8 12" id="KW-1133">Transmembrane helix</keyword>
<dbReference type="InterPro" id="IPR052454">
    <property type="entry name" value="TMX_domain-containing"/>
</dbReference>
<dbReference type="CDD" id="cd02961">
    <property type="entry name" value="PDI_a_family"/>
    <property type="match status" value="1"/>
</dbReference>
<gene>
    <name evidence="15" type="ORF">OAUR00152_LOCUS34132</name>
</gene>
<feature type="chain" id="PRO_5030976282" description="Thioredoxin domain-containing protein" evidence="13">
    <location>
        <begin position="31"/>
        <end position="236"/>
    </location>
</feature>
<name>A0A7S4JUI7_9STRA</name>